<organism evidence="1 2">
    <name type="scientific">Dendrobium nobile</name>
    <name type="common">Orchid</name>
    <dbReference type="NCBI Taxonomy" id="94219"/>
    <lineage>
        <taxon>Eukaryota</taxon>
        <taxon>Viridiplantae</taxon>
        <taxon>Streptophyta</taxon>
        <taxon>Embryophyta</taxon>
        <taxon>Tracheophyta</taxon>
        <taxon>Spermatophyta</taxon>
        <taxon>Magnoliopsida</taxon>
        <taxon>Liliopsida</taxon>
        <taxon>Asparagales</taxon>
        <taxon>Orchidaceae</taxon>
        <taxon>Epidendroideae</taxon>
        <taxon>Malaxideae</taxon>
        <taxon>Dendrobiinae</taxon>
        <taxon>Dendrobium</taxon>
    </lineage>
</organism>
<reference evidence="1" key="1">
    <citation type="journal article" date="2022" name="Front. Genet.">
        <title>Chromosome-Scale Assembly of the Dendrobium nobile Genome Provides Insights Into the Molecular Mechanism of the Biosynthesis of the Medicinal Active Ingredient of Dendrobium.</title>
        <authorList>
            <person name="Xu Q."/>
            <person name="Niu S.-C."/>
            <person name="Li K.-L."/>
            <person name="Zheng P.-J."/>
            <person name="Zhang X.-J."/>
            <person name="Jia Y."/>
            <person name="Liu Y."/>
            <person name="Niu Y.-X."/>
            <person name="Yu L.-H."/>
            <person name="Chen D.-F."/>
            <person name="Zhang G.-Q."/>
        </authorList>
    </citation>
    <scope>NUCLEOTIDE SEQUENCE</scope>
    <source>
        <tissue evidence="1">Leaf</tissue>
    </source>
</reference>
<evidence type="ECO:0000313" key="2">
    <source>
        <dbReference type="Proteomes" id="UP000829196"/>
    </source>
</evidence>
<gene>
    <name evidence="1" type="ORF">KFK09_014302</name>
</gene>
<dbReference type="AlphaFoldDB" id="A0A8T3BBI8"/>
<dbReference type="EMBL" id="JAGYWB010000010">
    <property type="protein sequence ID" value="KAI0508168.1"/>
    <property type="molecule type" value="Genomic_DNA"/>
</dbReference>
<comment type="caution">
    <text evidence="1">The sequence shown here is derived from an EMBL/GenBank/DDBJ whole genome shotgun (WGS) entry which is preliminary data.</text>
</comment>
<protein>
    <submittedName>
        <fullName evidence="1">Uncharacterized protein</fullName>
    </submittedName>
</protein>
<name>A0A8T3BBI8_DENNO</name>
<keyword evidence="2" id="KW-1185">Reference proteome</keyword>
<sequence>MLLQGDEKEGIPHLALFDPFSPFLFHISPKFQACKLREVAMVVVWEFMLEIVEGHVVEPNLSIINLLGNIIRH</sequence>
<evidence type="ECO:0000313" key="1">
    <source>
        <dbReference type="EMBL" id="KAI0508168.1"/>
    </source>
</evidence>
<proteinExistence type="predicted"/>
<dbReference type="Proteomes" id="UP000829196">
    <property type="component" value="Unassembled WGS sequence"/>
</dbReference>
<accession>A0A8T3BBI8</accession>